<name>A0AAP4JLD6_LACPA</name>
<feature type="domain" description="Integrase catalytic" evidence="1">
    <location>
        <begin position="78"/>
        <end position="171"/>
    </location>
</feature>
<evidence type="ECO:0000313" key="3">
    <source>
        <dbReference type="Proteomes" id="UP001231451"/>
    </source>
</evidence>
<comment type="caution">
    <text evidence="2">The sequence shown here is derived from an EMBL/GenBank/DDBJ whole genome shotgun (WGS) entry which is preliminary data.</text>
</comment>
<dbReference type="NCBIfam" id="NF033563">
    <property type="entry name" value="transpos_IS30"/>
    <property type="match status" value="1"/>
</dbReference>
<dbReference type="InterPro" id="IPR036397">
    <property type="entry name" value="RNaseH_sf"/>
</dbReference>
<dbReference type="GO" id="GO:0032196">
    <property type="term" value="P:transposition"/>
    <property type="evidence" value="ECO:0007669"/>
    <property type="project" value="TreeGrafter"/>
</dbReference>
<dbReference type="PANTHER" id="PTHR10948">
    <property type="entry name" value="TRANSPOSASE"/>
    <property type="match status" value="1"/>
</dbReference>
<dbReference type="Gene3D" id="3.30.420.10">
    <property type="entry name" value="Ribonuclease H-like superfamily/Ribonuclease H"/>
    <property type="match status" value="1"/>
</dbReference>
<dbReference type="PROSITE" id="PS50994">
    <property type="entry name" value="INTEGRASE"/>
    <property type="match status" value="1"/>
</dbReference>
<proteinExistence type="predicted"/>
<feature type="non-terminal residue" evidence="2">
    <location>
        <position position="171"/>
    </location>
</feature>
<dbReference type="InterPro" id="IPR001584">
    <property type="entry name" value="Integrase_cat-core"/>
</dbReference>
<dbReference type="GO" id="GO:0003676">
    <property type="term" value="F:nucleic acid binding"/>
    <property type="evidence" value="ECO:0007669"/>
    <property type="project" value="InterPro"/>
</dbReference>
<reference evidence="2" key="1">
    <citation type="submission" date="2023-06" db="EMBL/GenBank/DDBJ databases">
        <title>Draft Genome Sequences of lactic acid bacteria strains isolated from fermented milk products.</title>
        <authorList>
            <person name="Elcheninov A.G."/>
            <person name="Klyukina A."/>
            <person name="Zayulina K.S."/>
            <person name="Gavirova L.A."/>
            <person name="Shcherbakova P.A."/>
            <person name="Shestakov A.I."/>
            <person name="Kublanov I.V."/>
            <person name="Kochetkova T.V."/>
        </authorList>
    </citation>
    <scope>NUCLEOTIDE SEQUENCE</scope>
    <source>
        <strain evidence="2">TOM.1374</strain>
    </source>
</reference>
<dbReference type="Proteomes" id="UP001231451">
    <property type="component" value="Unassembled WGS sequence"/>
</dbReference>
<dbReference type="PANTHER" id="PTHR10948:SF23">
    <property type="entry name" value="TRANSPOSASE INSI FOR INSERTION SEQUENCE ELEMENT IS30A-RELATED"/>
    <property type="match status" value="1"/>
</dbReference>
<dbReference type="InterPro" id="IPR053392">
    <property type="entry name" value="Transposase_IS30-like"/>
</dbReference>
<dbReference type="InterPro" id="IPR012337">
    <property type="entry name" value="RNaseH-like_sf"/>
</dbReference>
<dbReference type="RefSeq" id="WP_289421102.1">
    <property type="nucleotide sequence ID" value="NZ_JAUCBG010000075.1"/>
</dbReference>
<accession>A0AAP4JLD6</accession>
<dbReference type="AlphaFoldDB" id="A0AAP4JLD6"/>
<evidence type="ECO:0000259" key="1">
    <source>
        <dbReference type="PROSITE" id="PS50994"/>
    </source>
</evidence>
<protein>
    <submittedName>
        <fullName evidence="2">IS30 family transposase</fullName>
    </submittedName>
</protein>
<dbReference type="SUPFAM" id="SSF53098">
    <property type="entry name" value="Ribonuclease H-like"/>
    <property type="match status" value="1"/>
</dbReference>
<gene>
    <name evidence="2" type="ORF">QUF16_15410</name>
</gene>
<evidence type="ECO:0000313" key="2">
    <source>
        <dbReference type="EMBL" id="MDM7455679.1"/>
    </source>
</evidence>
<dbReference type="GO" id="GO:0004803">
    <property type="term" value="F:transposase activity"/>
    <property type="evidence" value="ECO:0007669"/>
    <property type="project" value="TreeGrafter"/>
</dbReference>
<dbReference type="GO" id="GO:0005829">
    <property type="term" value="C:cytosol"/>
    <property type="evidence" value="ECO:0007669"/>
    <property type="project" value="TreeGrafter"/>
</dbReference>
<dbReference type="GO" id="GO:0015074">
    <property type="term" value="P:DNA integration"/>
    <property type="evidence" value="ECO:0007669"/>
    <property type="project" value="InterPro"/>
</dbReference>
<organism evidence="2 3">
    <name type="scientific">Lacticaseibacillus paracasei</name>
    <name type="common">Lactobacillus paracasei</name>
    <dbReference type="NCBI Taxonomy" id="1597"/>
    <lineage>
        <taxon>Bacteria</taxon>
        <taxon>Bacillati</taxon>
        <taxon>Bacillota</taxon>
        <taxon>Bacilli</taxon>
        <taxon>Lactobacillales</taxon>
        <taxon>Lactobacillaceae</taxon>
        <taxon>Lacticaseibacillus</taxon>
    </lineage>
</organism>
<dbReference type="Pfam" id="PF00665">
    <property type="entry name" value="rve"/>
    <property type="match status" value="1"/>
</dbReference>
<dbReference type="InterPro" id="IPR051917">
    <property type="entry name" value="Transposase-Integrase"/>
</dbReference>
<dbReference type="EMBL" id="JAUCBG010000075">
    <property type="protein sequence ID" value="MDM7455679.1"/>
    <property type="molecule type" value="Genomic_DNA"/>
</dbReference>
<sequence length="171" mass="19698">KLKRMVTEKLNLGWSPEMVGYAVHCAPHTIYHWIYQRQVDFQPSQLFDHGKRHKRRQDLRSRYNQAVGTSIEIRSESANRRTEKGHLEMDTVRGGRGSKAAVLTIVDRVTRLMATTKLENLSQNAVLKGFARLMVDFPGPVRSVTVDHGKEFSCDQALTKRYRIPVYFCHA</sequence>
<feature type="non-terminal residue" evidence="2">
    <location>
        <position position="1"/>
    </location>
</feature>